<protein>
    <recommendedName>
        <fullName evidence="2">NADH:ubiquinone reductase (non-electrogenic)</fullName>
        <ecNumber evidence="2">1.6.5.9</ecNumber>
    </recommendedName>
</protein>
<proteinExistence type="inferred from homology"/>
<evidence type="ECO:0000256" key="2">
    <source>
        <dbReference type="ARBA" id="ARBA00012637"/>
    </source>
</evidence>
<evidence type="ECO:0000256" key="7">
    <source>
        <dbReference type="ARBA" id="ARBA00023027"/>
    </source>
</evidence>
<evidence type="ECO:0000256" key="1">
    <source>
        <dbReference type="ARBA" id="ARBA00005272"/>
    </source>
</evidence>
<feature type="domain" description="External alternative NADH-ubiquinone oxidoreductase-like C-terminal" evidence="14">
    <location>
        <begin position="522"/>
        <end position="586"/>
    </location>
</feature>
<keyword evidence="3" id="KW-0285">Flavoprotein</keyword>
<keyword evidence="10" id="KW-0175">Coiled coil</keyword>
<dbReference type="Gene3D" id="3.50.50.100">
    <property type="match status" value="1"/>
</dbReference>
<evidence type="ECO:0000259" key="13">
    <source>
        <dbReference type="Pfam" id="PF07992"/>
    </source>
</evidence>
<dbReference type="GO" id="GO:0005739">
    <property type="term" value="C:mitochondrion"/>
    <property type="evidence" value="ECO:0007669"/>
    <property type="project" value="UniProtKB-ARBA"/>
</dbReference>
<gene>
    <name evidence="15" type="ORF">CVT25_012469</name>
</gene>
<evidence type="ECO:0000256" key="9">
    <source>
        <dbReference type="ARBA" id="ARBA00049010"/>
    </source>
</evidence>
<dbReference type="InterPro" id="IPR036188">
    <property type="entry name" value="FAD/NAD-bd_sf"/>
</dbReference>
<feature type="compositionally biased region" description="Low complexity" evidence="11">
    <location>
        <begin position="14"/>
        <end position="27"/>
    </location>
</feature>
<dbReference type="InterPro" id="IPR045024">
    <property type="entry name" value="NDH-2"/>
</dbReference>
<dbReference type="FunCoup" id="A0A409XHD2">
    <property type="interactions" value="167"/>
</dbReference>
<name>A0A409XHD2_PSICY</name>
<feature type="coiled-coil region" evidence="10">
    <location>
        <begin position="482"/>
        <end position="516"/>
    </location>
</feature>
<feature type="region of interest" description="Disordered" evidence="11">
    <location>
        <begin position="1"/>
        <end position="61"/>
    </location>
</feature>
<feature type="compositionally biased region" description="Low complexity" evidence="11">
    <location>
        <begin position="34"/>
        <end position="51"/>
    </location>
</feature>
<feature type="domain" description="FAD/NAD(P)-binding" evidence="13">
    <location>
        <begin position="107"/>
        <end position="447"/>
    </location>
</feature>
<dbReference type="OrthoDB" id="3244603at2759"/>
<keyword evidence="16" id="KW-1185">Reference proteome</keyword>
<evidence type="ECO:0000313" key="15">
    <source>
        <dbReference type="EMBL" id="PPQ90158.1"/>
    </source>
</evidence>
<comment type="catalytic activity">
    <reaction evidence="8">
        <text>a quinone + NADH + H(+) = a quinol + NAD(+)</text>
        <dbReference type="Rhea" id="RHEA:46160"/>
        <dbReference type="ChEBI" id="CHEBI:15378"/>
        <dbReference type="ChEBI" id="CHEBI:24646"/>
        <dbReference type="ChEBI" id="CHEBI:57540"/>
        <dbReference type="ChEBI" id="CHEBI:57945"/>
        <dbReference type="ChEBI" id="CHEBI:132124"/>
        <dbReference type="EC" id="1.6.5.9"/>
    </reaction>
</comment>
<dbReference type="Pfam" id="PF22366">
    <property type="entry name" value="NDH2_C"/>
    <property type="match status" value="1"/>
</dbReference>
<organism evidence="15 16">
    <name type="scientific">Psilocybe cyanescens</name>
    <dbReference type="NCBI Taxonomy" id="93625"/>
    <lineage>
        <taxon>Eukaryota</taxon>
        <taxon>Fungi</taxon>
        <taxon>Dikarya</taxon>
        <taxon>Basidiomycota</taxon>
        <taxon>Agaricomycotina</taxon>
        <taxon>Agaricomycetes</taxon>
        <taxon>Agaricomycetidae</taxon>
        <taxon>Agaricales</taxon>
        <taxon>Agaricineae</taxon>
        <taxon>Strophariaceae</taxon>
        <taxon>Psilocybe</taxon>
    </lineage>
</organism>
<evidence type="ECO:0000256" key="5">
    <source>
        <dbReference type="ARBA" id="ARBA00022946"/>
    </source>
</evidence>
<evidence type="ECO:0000256" key="3">
    <source>
        <dbReference type="ARBA" id="ARBA00022630"/>
    </source>
</evidence>
<comment type="catalytic activity">
    <reaction evidence="9">
        <text>a ubiquinone + NADH + H(+) = a ubiquinol + NAD(+)</text>
        <dbReference type="Rhea" id="RHEA:23152"/>
        <dbReference type="Rhea" id="RHEA-COMP:9565"/>
        <dbReference type="Rhea" id="RHEA-COMP:9566"/>
        <dbReference type="ChEBI" id="CHEBI:15378"/>
        <dbReference type="ChEBI" id="CHEBI:16389"/>
        <dbReference type="ChEBI" id="CHEBI:17976"/>
        <dbReference type="ChEBI" id="CHEBI:57540"/>
        <dbReference type="ChEBI" id="CHEBI:57945"/>
    </reaction>
</comment>
<accession>A0A409XHD2</accession>
<keyword evidence="12" id="KW-0812">Transmembrane</keyword>
<dbReference type="AlphaFoldDB" id="A0A409XHD2"/>
<keyword evidence="7" id="KW-0520">NAD</keyword>
<evidence type="ECO:0000256" key="12">
    <source>
        <dbReference type="SAM" id="Phobius"/>
    </source>
</evidence>
<comment type="similarity">
    <text evidence="1">Belongs to the NADH dehydrogenase family.</text>
</comment>
<dbReference type="SUPFAM" id="SSF51905">
    <property type="entry name" value="FAD/NAD(P)-binding domain"/>
    <property type="match status" value="2"/>
</dbReference>
<dbReference type="Pfam" id="PF07992">
    <property type="entry name" value="Pyr_redox_2"/>
    <property type="match status" value="1"/>
</dbReference>
<dbReference type="Proteomes" id="UP000283269">
    <property type="component" value="Unassembled WGS sequence"/>
</dbReference>
<sequence>MQSIRSRALARSITQSRSLTRSQLSRQIARRTLTTESAKSEPSATASSASTIPPPPPPRQSRWRGFLQILGRTTLITMFAGAGAFYYVTQLDRNPGTQLPFDPEKKTLVVLGSGWGTTSLLKTLDTTDYNVVVISPKNFFLFTPLLPSVAVGTLNPRSIIQPTRYITRHKTRQVSVIEAEATDVDPINKTVTFVDNSDIKGSVSSTTISYDYLVYGVGAEVQTFNIPGVQKHACFMKELGDAERMQREFMDCELRKGTPSEGVETAAFPGQDSKEIDRLLHMVVVGGGPTGVELSGELHDFLEDDLKSWYPELAGKIRITLVEALPSVLPMFSKQLISYTESQFKESKIEIMTKTMVKEVKERSVVLQMPDKSIVEVPCGMVVWAAGNKGRKITQDLMAKLPQDQTNRRGIAVDDFMQMKGANGIFAIGDCTATSYAPTAQVASQQGAYLARVLHQIARRDALQDRLSALEQVHAALPPVVAGDVADAAATAEAEAKKVEEEKEELKRQLAKFKPRPFHYSHQGTLAYIGSDKAIADLPFMNGNFASGGVATYLFWRSAYLSTLFSLRNRTLVATDWLKVKLFGRDVSRE</sequence>
<evidence type="ECO:0000259" key="14">
    <source>
        <dbReference type="Pfam" id="PF22366"/>
    </source>
</evidence>
<evidence type="ECO:0000313" key="16">
    <source>
        <dbReference type="Proteomes" id="UP000283269"/>
    </source>
</evidence>
<comment type="caution">
    <text evidence="15">The sequence shown here is derived from an EMBL/GenBank/DDBJ whole genome shotgun (WGS) entry which is preliminary data.</text>
</comment>
<dbReference type="InterPro" id="IPR023753">
    <property type="entry name" value="FAD/NAD-binding_dom"/>
</dbReference>
<evidence type="ECO:0000256" key="10">
    <source>
        <dbReference type="SAM" id="Coils"/>
    </source>
</evidence>
<dbReference type="GO" id="GO:0050136">
    <property type="term" value="F:NADH dehydrogenase (quinone) (non-electrogenic) activity"/>
    <property type="evidence" value="ECO:0007669"/>
    <property type="project" value="UniProtKB-EC"/>
</dbReference>
<keyword evidence="12" id="KW-0472">Membrane</keyword>
<feature type="transmembrane region" description="Helical" evidence="12">
    <location>
        <begin position="69"/>
        <end position="88"/>
    </location>
</feature>
<dbReference type="PANTHER" id="PTHR43706">
    <property type="entry name" value="NADH DEHYDROGENASE"/>
    <property type="match status" value="1"/>
</dbReference>
<dbReference type="EC" id="1.6.5.9" evidence="2"/>
<evidence type="ECO:0000256" key="8">
    <source>
        <dbReference type="ARBA" id="ARBA00047599"/>
    </source>
</evidence>
<dbReference type="EMBL" id="NHYD01001696">
    <property type="protein sequence ID" value="PPQ90158.1"/>
    <property type="molecule type" value="Genomic_DNA"/>
</dbReference>
<dbReference type="InterPro" id="IPR054585">
    <property type="entry name" value="NDH2-like_C"/>
</dbReference>
<keyword evidence="5" id="KW-0809">Transit peptide</keyword>
<dbReference type="PANTHER" id="PTHR43706:SF47">
    <property type="entry name" value="EXTERNAL NADH-UBIQUINONE OXIDOREDUCTASE 1, MITOCHONDRIAL-RELATED"/>
    <property type="match status" value="1"/>
</dbReference>
<keyword evidence="6" id="KW-0560">Oxidoreductase</keyword>
<evidence type="ECO:0000256" key="6">
    <source>
        <dbReference type="ARBA" id="ARBA00023002"/>
    </source>
</evidence>
<dbReference type="InParanoid" id="A0A409XHD2"/>
<keyword evidence="12" id="KW-1133">Transmembrane helix</keyword>
<evidence type="ECO:0000256" key="4">
    <source>
        <dbReference type="ARBA" id="ARBA00022827"/>
    </source>
</evidence>
<keyword evidence="4" id="KW-0274">FAD</keyword>
<evidence type="ECO:0000256" key="11">
    <source>
        <dbReference type="SAM" id="MobiDB-lite"/>
    </source>
</evidence>
<dbReference type="STRING" id="93625.A0A409XHD2"/>
<reference evidence="15 16" key="1">
    <citation type="journal article" date="2018" name="Evol. Lett.">
        <title>Horizontal gene cluster transfer increased hallucinogenic mushroom diversity.</title>
        <authorList>
            <person name="Reynolds H.T."/>
            <person name="Vijayakumar V."/>
            <person name="Gluck-Thaler E."/>
            <person name="Korotkin H.B."/>
            <person name="Matheny P.B."/>
            <person name="Slot J.C."/>
        </authorList>
    </citation>
    <scope>NUCLEOTIDE SEQUENCE [LARGE SCALE GENOMIC DNA]</scope>
    <source>
        <strain evidence="15 16">2631</strain>
    </source>
</reference>